<evidence type="ECO:0000259" key="6">
    <source>
        <dbReference type="PROSITE" id="PS50893"/>
    </source>
</evidence>
<keyword evidence="2" id="KW-0813">Transport</keyword>
<keyword evidence="3" id="KW-0536">Nodulation</keyword>
<dbReference type="Proteomes" id="UP000319143">
    <property type="component" value="Unassembled WGS sequence"/>
</dbReference>
<evidence type="ECO:0000313" key="7">
    <source>
        <dbReference type="EMBL" id="TWU40877.1"/>
    </source>
</evidence>
<evidence type="ECO:0000256" key="3">
    <source>
        <dbReference type="ARBA" id="ARBA00022458"/>
    </source>
</evidence>
<organism evidence="7 8">
    <name type="scientific">Novipirellula artificiosorum</name>
    <dbReference type="NCBI Taxonomy" id="2528016"/>
    <lineage>
        <taxon>Bacteria</taxon>
        <taxon>Pseudomonadati</taxon>
        <taxon>Planctomycetota</taxon>
        <taxon>Planctomycetia</taxon>
        <taxon>Pirellulales</taxon>
        <taxon>Pirellulaceae</taxon>
        <taxon>Novipirellula</taxon>
    </lineage>
</organism>
<dbReference type="PANTHER" id="PTHR42711:SF5">
    <property type="entry name" value="ABC TRANSPORTER ATP-BINDING PROTEIN NATA"/>
    <property type="match status" value="1"/>
</dbReference>
<name>A0A5C6DYH3_9BACT</name>
<reference evidence="7 8" key="1">
    <citation type="submission" date="2019-02" db="EMBL/GenBank/DDBJ databases">
        <title>Deep-cultivation of Planctomycetes and their phenomic and genomic characterization uncovers novel biology.</title>
        <authorList>
            <person name="Wiegand S."/>
            <person name="Jogler M."/>
            <person name="Boedeker C."/>
            <person name="Pinto D."/>
            <person name="Vollmers J."/>
            <person name="Rivas-Marin E."/>
            <person name="Kohn T."/>
            <person name="Peeters S.H."/>
            <person name="Heuer A."/>
            <person name="Rast P."/>
            <person name="Oberbeckmann S."/>
            <person name="Bunk B."/>
            <person name="Jeske O."/>
            <person name="Meyerdierks A."/>
            <person name="Storesund J.E."/>
            <person name="Kallscheuer N."/>
            <person name="Luecker S."/>
            <person name="Lage O.M."/>
            <person name="Pohl T."/>
            <person name="Merkel B.J."/>
            <person name="Hornburger P."/>
            <person name="Mueller R.-W."/>
            <person name="Bruemmer F."/>
            <person name="Labrenz M."/>
            <person name="Spormann A.M."/>
            <person name="Op Den Camp H."/>
            <person name="Overmann J."/>
            <person name="Amann R."/>
            <person name="Jetten M.S.M."/>
            <person name="Mascher T."/>
            <person name="Medema M.H."/>
            <person name="Devos D.P."/>
            <person name="Kaster A.-K."/>
            <person name="Ovreas L."/>
            <person name="Rohde M."/>
            <person name="Galperin M.Y."/>
            <person name="Jogler C."/>
        </authorList>
    </citation>
    <scope>NUCLEOTIDE SEQUENCE [LARGE SCALE GENOMIC DNA]</scope>
    <source>
        <strain evidence="7 8">Poly41</strain>
    </source>
</reference>
<dbReference type="Gene3D" id="3.40.50.300">
    <property type="entry name" value="P-loop containing nucleotide triphosphate hydrolases"/>
    <property type="match status" value="1"/>
</dbReference>
<dbReference type="InterPro" id="IPR003439">
    <property type="entry name" value="ABC_transporter-like_ATP-bd"/>
</dbReference>
<dbReference type="CDD" id="cd03266">
    <property type="entry name" value="ABC_NatA_sodium_exporter"/>
    <property type="match status" value="1"/>
</dbReference>
<evidence type="ECO:0000256" key="2">
    <source>
        <dbReference type="ARBA" id="ARBA00022448"/>
    </source>
</evidence>
<dbReference type="OrthoDB" id="9795548at2"/>
<dbReference type="AlphaFoldDB" id="A0A5C6DYH3"/>
<dbReference type="GO" id="GO:0005524">
    <property type="term" value="F:ATP binding"/>
    <property type="evidence" value="ECO:0007669"/>
    <property type="project" value="UniProtKB-KW"/>
</dbReference>
<dbReference type="SUPFAM" id="SSF52540">
    <property type="entry name" value="P-loop containing nucleoside triphosphate hydrolases"/>
    <property type="match status" value="1"/>
</dbReference>
<keyword evidence="8" id="KW-1185">Reference proteome</keyword>
<comment type="caution">
    <text evidence="7">The sequence shown here is derived from an EMBL/GenBank/DDBJ whole genome shotgun (WGS) entry which is preliminary data.</text>
</comment>
<dbReference type="RefSeq" id="WP_146525404.1">
    <property type="nucleotide sequence ID" value="NZ_SJPV01000002.1"/>
</dbReference>
<dbReference type="InterPro" id="IPR027417">
    <property type="entry name" value="P-loop_NTPase"/>
</dbReference>
<dbReference type="SMART" id="SM00382">
    <property type="entry name" value="AAA"/>
    <property type="match status" value="1"/>
</dbReference>
<gene>
    <name evidence="7" type="primary">ybhF_5</name>
    <name evidence="7" type="ORF">Poly41_17120</name>
</gene>
<keyword evidence="5 7" id="KW-0067">ATP-binding</keyword>
<dbReference type="Pfam" id="PF00005">
    <property type="entry name" value="ABC_tran"/>
    <property type="match status" value="1"/>
</dbReference>
<evidence type="ECO:0000256" key="4">
    <source>
        <dbReference type="ARBA" id="ARBA00022741"/>
    </source>
</evidence>
<feature type="domain" description="ABC transporter" evidence="6">
    <location>
        <begin position="2"/>
        <end position="237"/>
    </location>
</feature>
<dbReference type="InterPro" id="IPR003593">
    <property type="entry name" value="AAA+_ATPase"/>
</dbReference>
<evidence type="ECO:0000313" key="8">
    <source>
        <dbReference type="Proteomes" id="UP000319143"/>
    </source>
</evidence>
<dbReference type="EMBL" id="SJPV01000002">
    <property type="protein sequence ID" value="TWU40877.1"/>
    <property type="molecule type" value="Genomic_DNA"/>
</dbReference>
<accession>A0A5C6DYH3</accession>
<dbReference type="PROSITE" id="PS50893">
    <property type="entry name" value="ABC_TRANSPORTER_2"/>
    <property type="match status" value="1"/>
</dbReference>
<proteinExistence type="inferred from homology"/>
<sequence length="266" mass="29619">MIQVQHLTKHYEDLHRGLFAAVDGVSFTVGSGEIFGLLGPNGAGKTTVLRILSTVLTPTSGIANVAGYDVGIDPAEVRRRIGFVSNNTAMYDRMTAWEMVEYFGRLHGMPRDVLAERLETLFSQLRMNDFRDVPGGKMSTGMKQKVSIARAMVHDPPVLVFDEATLGLDVMVARNLLSVIRDLRECGKCLIFSTHIMSEVERLCDRIAIMHRGKILDSGTLEALRQRHGQEDFEELFFGLLSDHERGDCERVDCERDNDQTCGASA</sequence>
<dbReference type="InterPro" id="IPR050763">
    <property type="entry name" value="ABC_transporter_ATP-binding"/>
</dbReference>
<keyword evidence="4" id="KW-0547">Nucleotide-binding</keyword>
<protein>
    <submittedName>
        <fullName evidence="7">Putative ABC transporter ATP-binding protein YbhF</fullName>
    </submittedName>
</protein>
<dbReference type="GO" id="GO:0016887">
    <property type="term" value="F:ATP hydrolysis activity"/>
    <property type="evidence" value="ECO:0007669"/>
    <property type="project" value="InterPro"/>
</dbReference>
<evidence type="ECO:0000256" key="5">
    <source>
        <dbReference type="ARBA" id="ARBA00022840"/>
    </source>
</evidence>
<comment type="similarity">
    <text evidence="1">Belongs to the ABC transporter superfamily.</text>
</comment>
<dbReference type="PANTHER" id="PTHR42711">
    <property type="entry name" value="ABC TRANSPORTER ATP-BINDING PROTEIN"/>
    <property type="match status" value="1"/>
</dbReference>
<evidence type="ECO:0000256" key="1">
    <source>
        <dbReference type="ARBA" id="ARBA00005417"/>
    </source>
</evidence>